<feature type="region of interest" description="Disordered" evidence="1">
    <location>
        <begin position="1"/>
        <end position="38"/>
    </location>
</feature>
<accession>A0ABU6XWR5</accession>
<keyword evidence="3" id="KW-1185">Reference proteome</keyword>
<dbReference type="EMBL" id="JASCZI010214658">
    <property type="protein sequence ID" value="MED6202174.1"/>
    <property type="molecule type" value="Genomic_DNA"/>
</dbReference>
<organism evidence="2 3">
    <name type="scientific">Stylosanthes scabra</name>
    <dbReference type="NCBI Taxonomy" id="79078"/>
    <lineage>
        <taxon>Eukaryota</taxon>
        <taxon>Viridiplantae</taxon>
        <taxon>Streptophyta</taxon>
        <taxon>Embryophyta</taxon>
        <taxon>Tracheophyta</taxon>
        <taxon>Spermatophyta</taxon>
        <taxon>Magnoliopsida</taxon>
        <taxon>eudicotyledons</taxon>
        <taxon>Gunneridae</taxon>
        <taxon>Pentapetalae</taxon>
        <taxon>rosids</taxon>
        <taxon>fabids</taxon>
        <taxon>Fabales</taxon>
        <taxon>Fabaceae</taxon>
        <taxon>Papilionoideae</taxon>
        <taxon>50 kb inversion clade</taxon>
        <taxon>dalbergioids sensu lato</taxon>
        <taxon>Dalbergieae</taxon>
        <taxon>Pterocarpus clade</taxon>
        <taxon>Stylosanthes</taxon>
    </lineage>
</organism>
<comment type="caution">
    <text evidence="2">The sequence shown here is derived from an EMBL/GenBank/DDBJ whole genome shotgun (WGS) entry which is preliminary data.</text>
</comment>
<evidence type="ECO:0000256" key="1">
    <source>
        <dbReference type="SAM" id="MobiDB-lite"/>
    </source>
</evidence>
<feature type="compositionally biased region" description="Polar residues" evidence="1">
    <location>
        <begin position="20"/>
        <end position="34"/>
    </location>
</feature>
<reference evidence="2 3" key="1">
    <citation type="journal article" date="2023" name="Plants (Basel)">
        <title>Bridging the Gap: Combining Genomics and Transcriptomics Approaches to Understand Stylosanthes scabra, an Orphan Legume from the Brazilian Caatinga.</title>
        <authorList>
            <person name="Ferreira-Neto J.R.C."/>
            <person name="da Silva M.D."/>
            <person name="Binneck E."/>
            <person name="de Melo N.F."/>
            <person name="da Silva R.H."/>
            <person name="de Melo A.L.T.M."/>
            <person name="Pandolfi V."/>
            <person name="Bustamante F.O."/>
            <person name="Brasileiro-Vidal A.C."/>
            <person name="Benko-Iseppon A.M."/>
        </authorList>
    </citation>
    <scope>NUCLEOTIDE SEQUENCE [LARGE SCALE GENOMIC DNA]</scope>
    <source>
        <tissue evidence="2">Leaves</tissue>
    </source>
</reference>
<name>A0ABU6XWR5_9FABA</name>
<proteinExistence type="predicted"/>
<feature type="non-terminal residue" evidence="2">
    <location>
        <position position="1"/>
    </location>
</feature>
<gene>
    <name evidence="2" type="ORF">PIB30_102720</name>
</gene>
<evidence type="ECO:0000313" key="3">
    <source>
        <dbReference type="Proteomes" id="UP001341840"/>
    </source>
</evidence>
<sequence length="97" mass="10814">SLTRIIPNQMKNPDRPLTGTVHTSPTHLQPQAQSVKKGPCKPNFLQEISHARQAYADLLASTRYELDLEARLMMRDDLPDLTELENLSCDSSGKTAP</sequence>
<evidence type="ECO:0000313" key="2">
    <source>
        <dbReference type="EMBL" id="MED6202174.1"/>
    </source>
</evidence>
<protein>
    <submittedName>
        <fullName evidence="2">Uncharacterized protein</fullName>
    </submittedName>
</protein>
<dbReference type="Proteomes" id="UP001341840">
    <property type="component" value="Unassembled WGS sequence"/>
</dbReference>